<dbReference type="PANTHER" id="PTHR47331">
    <property type="entry name" value="PHD-TYPE DOMAIN-CONTAINING PROTEIN"/>
    <property type="match status" value="1"/>
</dbReference>
<evidence type="ECO:0000259" key="6">
    <source>
        <dbReference type="PROSITE" id="PS50157"/>
    </source>
</evidence>
<dbReference type="Pfam" id="PF17921">
    <property type="entry name" value="Integrase_H2C2"/>
    <property type="match status" value="1"/>
</dbReference>
<evidence type="ECO:0000256" key="4">
    <source>
        <dbReference type="ARBA" id="ARBA00022833"/>
    </source>
</evidence>
<dbReference type="PROSITE" id="PS50157">
    <property type="entry name" value="ZINC_FINGER_C2H2_2"/>
    <property type="match status" value="1"/>
</dbReference>
<evidence type="ECO:0000313" key="7">
    <source>
        <dbReference type="Proteomes" id="UP000095285"/>
    </source>
</evidence>
<keyword evidence="1" id="KW-0479">Metal-binding</keyword>
<dbReference type="InterPro" id="IPR013087">
    <property type="entry name" value="Znf_C2H2_type"/>
</dbReference>
<keyword evidence="3 5" id="KW-0863">Zinc-finger</keyword>
<dbReference type="SUPFAM" id="SSF57667">
    <property type="entry name" value="beta-beta-alpha zinc fingers"/>
    <property type="match status" value="1"/>
</dbReference>
<keyword evidence="7" id="KW-1185">Reference proteome</keyword>
<sequence>MKTHTGEKSHSCLKCGKKFTQRAGLYQHEKIHTETITEEEVEKWNLYYDEDKLWKPQSRLENSELDEQSKYPIYLPRHNAAIELSIREQHEALYHAGTAHTLSELRRKFWIPKGRTEVKRIINNCTGCKPMVSETICPSCRKQNLPETRVNRSRAFANIGLDYLGPLSIKTENGISRK</sequence>
<accession>A0A1I7V9L0</accession>
<dbReference type="InterPro" id="IPR041588">
    <property type="entry name" value="Integrase_H2C2"/>
</dbReference>
<dbReference type="Gene3D" id="1.10.340.70">
    <property type="match status" value="1"/>
</dbReference>
<dbReference type="WBParaSite" id="EN70_11370">
    <property type="protein sequence ID" value="EN70_11370"/>
    <property type="gene ID" value="EN70_11370"/>
</dbReference>
<keyword evidence="2" id="KW-0677">Repeat</keyword>
<proteinExistence type="predicted"/>
<evidence type="ECO:0000256" key="2">
    <source>
        <dbReference type="ARBA" id="ARBA00022737"/>
    </source>
</evidence>
<evidence type="ECO:0000256" key="3">
    <source>
        <dbReference type="ARBA" id="ARBA00022771"/>
    </source>
</evidence>
<reference evidence="7" key="1">
    <citation type="submission" date="2012-04" db="EMBL/GenBank/DDBJ databases">
        <title>The Genome Sequence of Loa loa.</title>
        <authorList>
            <consortium name="The Broad Institute Genome Sequencing Platform"/>
            <consortium name="Broad Institute Genome Sequencing Center for Infectious Disease"/>
            <person name="Nutman T.B."/>
            <person name="Fink D.L."/>
            <person name="Russ C."/>
            <person name="Young S."/>
            <person name="Zeng Q."/>
            <person name="Gargeya S."/>
            <person name="Alvarado L."/>
            <person name="Berlin A."/>
            <person name="Chapman S.B."/>
            <person name="Chen Z."/>
            <person name="Freedman E."/>
            <person name="Gellesch M."/>
            <person name="Goldberg J."/>
            <person name="Griggs A."/>
            <person name="Gujja S."/>
            <person name="Heilman E.R."/>
            <person name="Heiman D."/>
            <person name="Howarth C."/>
            <person name="Mehta T."/>
            <person name="Neiman D."/>
            <person name="Pearson M."/>
            <person name="Roberts A."/>
            <person name="Saif S."/>
            <person name="Shea T."/>
            <person name="Shenoy N."/>
            <person name="Sisk P."/>
            <person name="Stolte C."/>
            <person name="Sykes S."/>
            <person name="White J."/>
            <person name="Yandava C."/>
            <person name="Haas B."/>
            <person name="Henn M.R."/>
            <person name="Nusbaum C."/>
            <person name="Birren B."/>
        </authorList>
    </citation>
    <scope>NUCLEOTIDE SEQUENCE [LARGE SCALE GENOMIC DNA]</scope>
</reference>
<dbReference type="InterPro" id="IPR036236">
    <property type="entry name" value="Znf_C2H2_sf"/>
</dbReference>
<protein>
    <submittedName>
        <fullName evidence="8">C2H2-type domain-containing protein</fullName>
    </submittedName>
</protein>
<evidence type="ECO:0000256" key="5">
    <source>
        <dbReference type="PROSITE-ProRule" id="PRU00042"/>
    </source>
</evidence>
<dbReference type="STRING" id="7209.A0A1I7V9L0"/>
<evidence type="ECO:0000313" key="8">
    <source>
        <dbReference type="WBParaSite" id="EN70_11370"/>
    </source>
</evidence>
<dbReference type="Gene3D" id="3.30.160.60">
    <property type="entry name" value="Classic Zinc Finger"/>
    <property type="match status" value="1"/>
</dbReference>
<dbReference type="FunFam" id="3.30.160.60:FF:000690">
    <property type="entry name" value="Zinc finger protein 354C"/>
    <property type="match status" value="1"/>
</dbReference>
<reference evidence="8" key="2">
    <citation type="submission" date="2016-11" db="UniProtKB">
        <authorList>
            <consortium name="WormBaseParasite"/>
        </authorList>
    </citation>
    <scope>IDENTIFICATION</scope>
</reference>
<organism evidence="7 8">
    <name type="scientific">Loa loa</name>
    <name type="common">Eye worm</name>
    <name type="synonym">Filaria loa</name>
    <dbReference type="NCBI Taxonomy" id="7209"/>
    <lineage>
        <taxon>Eukaryota</taxon>
        <taxon>Metazoa</taxon>
        <taxon>Ecdysozoa</taxon>
        <taxon>Nematoda</taxon>
        <taxon>Chromadorea</taxon>
        <taxon>Rhabditida</taxon>
        <taxon>Spirurina</taxon>
        <taxon>Spiruromorpha</taxon>
        <taxon>Filarioidea</taxon>
        <taxon>Onchocercidae</taxon>
        <taxon>Loa</taxon>
    </lineage>
</organism>
<dbReference type="AlphaFoldDB" id="A0A1I7V9L0"/>
<keyword evidence="4" id="KW-0862">Zinc</keyword>
<dbReference type="GO" id="GO:0008270">
    <property type="term" value="F:zinc ion binding"/>
    <property type="evidence" value="ECO:0007669"/>
    <property type="project" value="UniProtKB-KW"/>
</dbReference>
<evidence type="ECO:0000256" key="1">
    <source>
        <dbReference type="ARBA" id="ARBA00022723"/>
    </source>
</evidence>
<dbReference type="Proteomes" id="UP000095285">
    <property type="component" value="Unassembled WGS sequence"/>
</dbReference>
<feature type="domain" description="C2H2-type" evidence="6">
    <location>
        <begin position="10"/>
        <end position="37"/>
    </location>
</feature>
<dbReference type="PROSITE" id="PS00028">
    <property type="entry name" value="ZINC_FINGER_C2H2_1"/>
    <property type="match status" value="1"/>
</dbReference>
<name>A0A1I7V9L0_LOALO</name>